<evidence type="ECO:0000313" key="1">
    <source>
        <dbReference type="EMBL" id="GGX80106.1"/>
    </source>
</evidence>
<reference evidence="1" key="2">
    <citation type="submission" date="2020-09" db="EMBL/GenBank/DDBJ databases">
        <authorList>
            <person name="Sun Q."/>
            <person name="Ohkuma M."/>
        </authorList>
    </citation>
    <scope>NUCLEOTIDE SEQUENCE</scope>
    <source>
        <strain evidence="1">JCM 4956</strain>
    </source>
</reference>
<proteinExistence type="predicted"/>
<keyword evidence="2" id="KW-1185">Reference proteome</keyword>
<dbReference type="Proteomes" id="UP000645555">
    <property type="component" value="Unassembled WGS sequence"/>
</dbReference>
<comment type="caution">
    <text evidence="1">The sequence shown here is derived from an EMBL/GenBank/DDBJ whole genome shotgun (WGS) entry which is preliminary data.</text>
</comment>
<reference evidence="1" key="1">
    <citation type="journal article" date="2014" name="Int. J. Syst. Evol. Microbiol.">
        <title>Complete genome sequence of Corynebacterium casei LMG S-19264T (=DSM 44701T), isolated from a smear-ripened cheese.</title>
        <authorList>
            <consortium name="US DOE Joint Genome Institute (JGI-PGF)"/>
            <person name="Walter F."/>
            <person name="Albersmeier A."/>
            <person name="Kalinowski J."/>
            <person name="Ruckert C."/>
        </authorList>
    </citation>
    <scope>NUCLEOTIDE SEQUENCE</scope>
    <source>
        <strain evidence="1">JCM 4956</strain>
    </source>
</reference>
<evidence type="ECO:0000313" key="2">
    <source>
        <dbReference type="Proteomes" id="UP000645555"/>
    </source>
</evidence>
<gene>
    <name evidence="1" type="ORF">GCM10010515_54720</name>
</gene>
<name>A0A918NM16_9ACTN</name>
<dbReference type="EMBL" id="BMWD01000022">
    <property type="protein sequence ID" value="GGX80106.1"/>
    <property type="molecule type" value="Genomic_DNA"/>
</dbReference>
<protein>
    <submittedName>
        <fullName evidence="1">Uncharacterized protein</fullName>
    </submittedName>
</protein>
<dbReference type="AlphaFoldDB" id="A0A918NM16"/>
<organism evidence="1 2">
    <name type="scientific">Streptomyces fructofermentans</name>
    <dbReference type="NCBI Taxonomy" id="152141"/>
    <lineage>
        <taxon>Bacteria</taxon>
        <taxon>Bacillati</taxon>
        <taxon>Actinomycetota</taxon>
        <taxon>Actinomycetes</taxon>
        <taxon>Kitasatosporales</taxon>
        <taxon>Streptomycetaceae</taxon>
        <taxon>Streptomyces</taxon>
    </lineage>
</organism>
<accession>A0A918NM16</accession>
<sequence length="69" mass="7159">MTTHCIPEADRSSSSTMLGAAMETIVWSMNVIDTANSIAARATVWLGGVDPTSAPPGAELPVLSLMVEV</sequence>